<gene>
    <name evidence="11" type="ORF">EJE24_16720</name>
    <name evidence="10" type="ORF">NGC28_19000</name>
</gene>
<evidence type="ECO:0000256" key="2">
    <source>
        <dbReference type="ARBA" id="ARBA00007399"/>
    </source>
</evidence>
<dbReference type="PRINTS" id="PR00969">
    <property type="entry name" value="CHAPERONPILI"/>
</dbReference>
<dbReference type="InterPro" id="IPR008962">
    <property type="entry name" value="PapD-like_sf"/>
</dbReference>
<dbReference type="Gene3D" id="2.60.40.10">
    <property type="entry name" value="Immunoglobulins"/>
    <property type="match status" value="2"/>
</dbReference>
<dbReference type="InterPro" id="IPR016147">
    <property type="entry name" value="Pili_assmbl_chaperone_N"/>
</dbReference>
<accession>A0A428LMU3</accession>
<evidence type="ECO:0000256" key="5">
    <source>
        <dbReference type="ARBA" id="ARBA00022764"/>
    </source>
</evidence>
<keyword evidence="5" id="KW-0574">Periplasm</keyword>
<dbReference type="GO" id="GO:0071555">
    <property type="term" value="P:cell wall organization"/>
    <property type="evidence" value="ECO:0007669"/>
    <property type="project" value="InterPro"/>
</dbReference>
<evidence type="ECO:0000313" key="11">
    <source>
        <dbReference type="EMBL" id="RSK65737.1"/>
    </source>
</evidence>
<evidence type="ECO:0000256" key="4">
    <source>
        <dbReference type="ARBA" id="ARBA00022729"/>
    </source>
</evidence>
<dbReference type="GO" id="GO:0030288">
    <property type="term" value="C:outer membrane-bounded periplasmic space"/>
    <property type="evidence" value="ECO:0007669"/>
    <property type="project" value="InterPro"/>
</dbReference>
<keyword evidence="13" id="KW-1185">Reference proteome</keyword>
<feature type="signal peptide" evidence="7">
    <location>
        <begin position="1"/>
        <end position="20"/>
    </location>
</feature>
<dbReference type="SUPFAM" id="SSF49354">
    <property type="entry name" value="PapD-like"/>
    <property type="match status" value="1"/>
</dbReference>
<dbReference type="EMBL" id="JAMWJU010000006">
    <property type="protein sequence ID" value="MEB7544521.1"/>
    <property type="molecule type" value="Genomic_DNA"/>
</dbReference>
<evidence type="ECO:0000313" key="13">
    <source>
        <dbReference type="Proteomes" id="UP001310558"/>
    </source>
</evidence>
<comment type="caution">
    <text evidence="11">The sequence shown here is derived from an EMBL/GenBank/DDBJ whole genome shotgun (WGS) entry which is preliminary data.</text>
</comment>
<dbReference type="FunFam" id="2.60.40.10:FF:000458">
    <property type="entry name" value="Molecular chaperone FimC"/>
    <property type="match status" value="1"/>
</dbReference>
<evidence type="ECO:0000313" key="12">
    <source>
        <dbReference type="Proteomes" id="UP000276389"/>
    </source>
</evidence>
<dbReference type="InterPro" id="IPR001829">
    <property type="entry name" value="Pili_assmbl_chaperone_bac"/>
</dbReference>
<sequence length="226" mass="24635">MRASTWVCLAGSLCSSVAYAGGVGLGATRMVYSSSTTQSTMQVRNTHPDATFLIQSWMESEKGERTNDFVITPPLYVLKPTSESVVKIMFNGRALPQDRETLYWMTVKAIPQQMKNGSGNSLQFASANRIKVFYRPEVLGEGAAEAWKSLSGAYRAGKVSLTNPTPYYLTTINVKVDGVPVKPVMVPPKASVTLAETFSHASSVSYQTINDYGAWTPVTRSSLSQQ</sequence>
<comment type="subcellular location">
    <subcellularLocation>
        <location evidence="1">Periplasm</location>
    </subcellularLocation>
</comment>
<dbReference type="PANTHER" id="PTHR30251:SF0">
    <property type="entry name" value="FIMBRIAL CHAPERONE PROTEIN ELFD-RELATED"/>
    <property type="match status" value="1"/>
</dbReference>
<name>A0A428LMU3_9ENTR</name>
<dbReference type="InterPro" id="IPR050643">
    <property type="entry name" value="Periplasmic_pilus_chap"/>
</dbReference>
<evidence type="ECO:0000313" key="10">
    <source>
        <dbReference type="EMBL" id="MEB7544521.1"/>
    </source>
</evidence>
<evidence type="ECO:0000256" key="3">
    <source>
        <dbReference type="ARBA" id="ARBA00022558"/>
    </source>
</evidence>
<dbReference type="OrthoDB" id="9131059at2"/>
<keyword evidence="4 7" id="KW-0732">Signal</keyword>
<comment type="similarity">
    <text evidence="2">Belongs to the periplasmic pilus chaperone family.</text>
</comment>
<keyword evidence="6" id="KW-0143">Chaperone</keyword>
<dbReference type="Proteomes" id="UP000276389">
    <property type="component" value="Unassembled WGS sequence"/>
</dbReference>
<dbReference type="RefSeq" id="WP_119936392.1">
    <property type="nucleotide sequence ID" value="NZ_CP043342.1"/>
</dbReference>
<feature type="chain" id="PRO_5018969904" evidence="7">
    <location>
        <begin position="21"/>
        <end position="226"/>
    </location>
</feature>
<reference evidence="11 12" key="1">
    <citation type="submission" date="2018-12" db="EMBL/GenBank/DDBJ databases">
        <title>The Genome Submission of two Enterobacter spp. strains.</title>
        <authorList>
            <person name="Wu W."/>
            <person name="Wei L."/>
            <person name="Feng Y."/>
            <person name="Zong Z."/>
        </authorList>
    </citation>
    <scope>NUCLEOTIDE SEQUENCE [LARGE SCALE GENOMIC DNA]</scope>
    <source>
        <strain evidence="11 12">WCHEHu045002</strain>
    </source>
</reference>
<evidence type="ECO:0000256" key="1">
    <source>
        <dbReference type="ARBA" id="ARBA00004418"/>
    </source>
</evidence>
<evidence type="ECO:0000256" key="7">
    <source>
        <dbReference type="SAM" id="SignalP"/>
    </source>
</evidence>
<proteinExistence type="inferred from homology"/>
<keyword evidence="3" id="KW-1029">Fimbrium biogenesis</keyword>
<dbReference type="AlphaFoldDB" id="A0A428LMU3"/>
<dbReference type="InterPro" id="IPR013783">
    <property type="entry name" value="Ig-like_fold"/>
</dbReference>
<protein>
    <submittedName>
        <fullName evidence="10">Fimbria/pilus periplasmic chaperone</fullName>
    </submittedName>
    <submittedName>
        <fullName evidence="11">Pilus assembly protein PapD</fullName>
    </submittedName>
</protein>
<feature type="domain" description="Pili assembly chaperone N-terminal" evidence="8">
    <location>
        <begin position="22"/>
        <end position="139"/>
    </location>
</feature>
<dbReference type="PANTHER" id="PTHR30251">
    <property type="entry name" value="PILUS ASSEMBLY CHAPERONE"/>
    <property type="match status" value="1"/>
</dbReference>
<evidence type="ECO:0000259" key="9">
    <source>
        <dbReference type="Pfam" id="PF02753"/>
    </source>
</evidence>
<dbReference type="EMBL" id="RWHU01000006">
    <property type="protein sequence ID" value="RSK65737.1"/>
    <property type="molecule type" value="Genomic_DNA"/>
</dbReference>
<dbReference type="Proteomes" id="UP001310558">
    <property type="component" value="Unassembled WGS sequence"/>
</dbReference>
<dbReference type="InterPro" id="IPR016148">
    <property type="entry name" value="Pili_assmbl_chaperone_C"/>
</dbReference>
<dbReference type="Pfam" id="PF00345">
    <property type="entry name" value="PapD_N"/>
    <property type="match status" value="1"/>
</dbReference>
<evidence type="ECO:0000256" key="6">
    <source>
        <dbReference type="ARBA" id="ARBA00023186"/>
    </source>
</evidence>
<dbReference type="Pfam" id="PF02753">
    <property type="entry name" value="PapD_C"/>
    <property type="match status" value="1"/>
</dbReference>
<reference evidence="10 13" key="2">
    <citation type="submission" date="2022-06" db="EMBL/GenBank/DDBJ databases">
        <title>Whole Genome analysis of Bacterial isolates collected during year 2020 from Guwahati, Assam, India.</title>
        <authorList>
            <person name="Mendem S.K."/>
            <person name="Rakshit O."/>
            <person name="Murugesan D."/>
            <person name="Saikia K."/>
            <person name="Shome R."/>
            <person name="Raisen C."/>
            <person name="Holmes M.A."/>
            <person name="Shome B.R."/>
        </authorList>
    </citation>
    <scope>NUCLEOTIDE SEQUENCE [LARGE SCALE GENOMIC DNA]</scope>
    <source>
        <strain evidence="10 13">Sil NS 53</strain>
    </source>
</reference>
<dbReference type="InterPro" id="IPR036316">
    <property type="entry name" value="Pili_assmbl_chap_C_dom_sf"/>
</dbReference>
<feature type="domain" description="Pili assembly chaperone C-terminal" evidence="9">
    <location>
        <begin position="162"/>
        <end position="216"/>
    </location>
</feature>
<organism evidence="11 12">
    <name type="scientific">Enterobacter huaxiensis</name>
    <dbReference type="NCBI Taxonomy" id="2494702"/>
    <lineage>
        <taxon>Bacteria</taxon>
        <taxon>Pseudomonadati</taxon>
        <taxon>Pseudomonadota</taxon>
        <taxon>Gammaproteobacteria</taxon>
        <taxon>Enterobacterales</taxon>
        <taxon>Enterobacteriaceae</taxon>
        <taxon>Enterobacter</taxon>
    </lineage>
</organism>
<evidence type="ECO:0000259" key="8">
    <source>
        <dbReference type="Pfam" id="PF00345"/>
    </source>
</evidence>
<dbReference type="SUPFAM" id="SSF49584">
    <property type="entry name" value="Periplasmic chaperone C-domain"/>
    <property type="match status" value="1"/>
</dbReference>